<feature type="region of interest" description="Disordered" evidence="2">
    <location>
        <begin position="171"/>
        <end position="203"/>
    </location>
</feature>
<keyword evidence="1 3" id="KW-0732">Signal</keyword>
<dbReference type="SUPFAM" id="SSF51261">
    <property type="entry name" value="Duplicated hybrid motif"/>
    <property type="match status" value="1"/>
</dbReference>
<sequence>MRRSVCISLLIITVGICLLALPAPSHSVAAVPARSVANRPTPPVLGPVIKGFAPPAEKWLPGSRGVEFAASVGEPVTTVTAGVVVFAGQVAGAGVVSILLADGRRTTHMPVVPSVAVGQVVVPGQQIGVVGMGPPCTRTCLHWGLKKGDVYQNPMTLLQLQVRLLPLDSRPHSASGHGWPVRPLSLPGGSRRKAASSGALMPPWRGAGRDAALGIDTTVTEATRGGSGAGMSLAKRSAQSFGGNVGVDLRGG</sequence>
<evidence type="ECO:0000256" key="2">
    <source>
        <dbReference type="SAM" id="MobiDB-lite"/>
    </source>
</evidence>
<evidence type="ECO:0000259" key="4">
    <source>
        <dbReference type="Pfam" id="PF01551"/>
    </source>
</evidence>
<proteinExistence type="predicted"/>
<evidence type="ECO:0000256" key="3">
    <source>
        <dbReference type="SAM" id="SignalP"/>
    </source>
</evidence>
<dbReference type="GeneID" id="92857506"/>
<evidence type="ECO:0000313" key="7">
    <source>
        <dbReference type="Proteomes" id="UP000226191"/>
    </source>
</evidence>
<dbReference type="EMBL" id="MVCE01000004">
    <property type="protein sequence ID" value="PGF33162.1"/>
    <property type="molecule type" value="Genomic_DNA"/>
</dbReference>
<dbReference type="GO" id="GO:0004222">
    <property type="term" value="F:metalloendopeptidase activity"/>
    <property type="evidence" value="ECO:0007669"/>
    <property type="project" value="TreeGrafter"/>
</dbReference>
<dbReference type="PANTHER" id="PTHR21666">
    <property type="entry name" value="PEPTIDASE-RELATED"/>
    <property type="match status" value="1"/>
</dbReference>
<dbReference type="Proteomes" id="UP000256621">
    <property type="component" value="Chromosome"/>
</dbReference>
<evidence type="ECO:0000313" key="6">
    <source>
        <dbReference type="EMBL" id="PGF33162.1"/>
    </source>
</evidence>
<dbReference type="Gene3D" id="2.70.70.10">
    <property type="entry name" value="Glucose Permease (Domain IIA)"/>
    <property type="match status" value="1"/>
</dbReference>
<dbReference type="AlphaFoldDB" id="A0AA44QGT0"/>
<dbReference type="PANTHER" id="PTHR21666:SF289">
    <property type="entry name" value="L-ALA--D-GLU ENDOPEPTIDASE"/>
    <property type="match status" value="1"/>
</dbReference>
<feature type="domain" description="M23ase beta-sheet core" evidence="4">
    <location>
        <begin position="63"/>
        <end position="154"/>
    </location>
</feature>
<evidence type="ECO:0000313" key="5">
    <source>
        <dbReference type="EMBL" id="AXM07821.1"/>
    </source>
</evidence>
<evidence type="ECO:0000313" key="8">
    <source>
        <dbReference type="Proteomes" id="UP000256621"/>
    </source>
</evidence>
<dbReference type="EMBL" id="CP031442">
    <property type="protein sequence ID" value="AXM07821.1"/>
    <property type="molecule type" value="Genomic_DNA"/>
</dbReference>
<dbReference type="InterPro" id="IPR050570">
    <property type="entry name" value="Cell_wall_metabolism_enzyme"/>
</dbReference>
<reference evidence="6 7" key="1">
    <citation type="submission" date="2017-02" db="EMBL/GenBank/DDBJ databases">
        <title>Prevalence of linear plasmids in Cutibacterium acnes isolates obtained from cancerous prostatic tissue.</title>
        <authorList>
            <person name="Davidsson S."/>
            <person name="Bruggemann H."/>
        </authorList>
    </citation>
    <scope>NUCLEOTIDE SEQUENCE [LARGE SCALE GENOMIC DNA]</scope>
    <source>
        <strain evidence="6 7">11-78</strain>
    </source>
</reference>
<reference evidence="5 8" key="2">
    <citation type="submission" date="2018-08" db="EMBL/GenBank/DDBJ databases">
        <title>Genome sequencing of Cutibacterium acnes KCOM 1315.</title>
        <authorList>
            <person name="Kook J.-K."/>
            <person name="Park S.-N."/>
            <person name="Lim Y.K."/>
        </authorList>
    </citation>
    <scope>NUCLEOTIDE SEQUENCE [LARGE SCALE GENOMIC DNA]</scope>
    <source>
        <strain evidence="5 8">KCOM 1315</strain>
    </source>
</reference>
<feature type="signal peptide" evidence="3">
    <location>
        <begin position="1"/>
        <end position="29"/>
    </location>
</feature>
<protein>
    <submittedName>
        <fullName evidence="5">M23 family peptidase</fullName>
    </submittedName>
</protein>
<dbReference type="Pfam" id="PF01551">
    <property type="entry name" value="Peptidase_M23"/>
    <property type="match status" value="1"/>
</dbReference>
<name>A0AA44QGT0_CUTAC</name>
<organism evidence="6 7">
    <name type="scientific">Cutibacterium acnes</name>
    <name type="common">Propionibacterium acnes</name>
    <dbReference type="NCBI Taxonomy" id="1747"/>
    <lineage>
        <taxon>Bacteria</taxon>
        <taxon>Bacillati</taxon>
        <taxon>Actinomycetota</taxon>
        <taxon>Actinomycetes</taxon>
        <taxon>Propionibacteriales</taxon>
        <taxon>Propionibacteriaceae</taxon>
        <taxon>Cutibacterium</taxon>
    </lineage>
</organism>
<dbReference type="InterPro" id="IPR011055">
    <property type="entry name" value="Dup_hybrid_motif"/>
</dbReference>
<evidence type="ECO:0000256" key="1">
    <source>
        <dbReference type="ARBA" id="ARBA00022729"/>
    </source>
</evidence>
<accession>A0AA44QGT0</accession>
<gene>
    <name evidence="6" type="ORF">B1B09_09565</name>
    <name evidence="5" type="ORF">DXN06_12530</name>
</gene>
<feature type="chain" id="PRO_5041285939" evidence="3">
    <location>
        <begin position="30"/>
        <end position="252"/>
    </location>
</feature>
<dbReference type="Proteomes" id="UP000226191">
    <property type="component" value="Unassembled WGS sequence"/>
</dbReference>
<dbReference type="RefSeq" id="WP_002519289.1">
    <property type="nucleotide sequence ID" value="NZ_AP022844.1"/>
</dbReference>
<dbReference type="CDD" id="cd12797">
    <property type="entry name" value="M23_peptidase"/>
    <property type="match status" value="1"/>
</dbReference>
<dbReference type="InterPro" id="IPR016047">
    <property type="entry name" value="M23ase_b-sheet_dom"/>
</dbReference>